<dbReference type="Proteomes" id="UP000807469">
    <property type="component" value="Unassembled WGS sequence"/>
</dbReference>
<dbReference type="EMBL" id="MU155213">
    <property type="protein sequence ID" value="KAF9479419.1"/>
    <property type="molecule type" value="Genomic_DNA"/>
</dbReference>
<keyword evidence="2" id="KW-1185">Reference proteome</keyword>
<name>A0A9P5Z1I0_9AGAR</name>
<organism evidence="1 2">
    <name type="scientific">Pholiota conissans</name>
    <dbReference type="NCBI Taxonomy" id="109636"/>
    <lineage>
        <taxon>Eukaryota</taxon>
        <taxon>Fungi</taxon>
        <taxon>Dikarya</taxon>
        <taxon>Basidiomycota</taxon>
        <taxon>Agaricomycotina</taxon>
        <taxon>Agaricomycetes</taxon>
        <taxon>Agaricomycetidae</taxon>
        <taxon>Agaricales</taxon>
        <taxon>Agaricineae</taxon>
        <taxon>Strophariaceae</taxon>
        <taxon>Pholiota</taxon>
    </lineage>
</organism>
<feature type="non-terminal residue" evidence="1">
    <location>
        <position position="71"/>
    </location>
</feature>
<feature type="non-terminal residue" evidence="1">
    <location>
        <position position="1"/>
    </location>
</feature>
<evidence type="ECO:0000313" key="2">
    <source>
        <dbReference type="Proteomes" id="UP000807469"/>
    </source>
</evidence>
<dbReference type="AlphaFoldDB" id="A0A9P5Z1I0"/>
<proteinExistence type="predicted"/>
<comment type="caution">
    <text evidence="1">The sequence shown here is derived from an EMBL/GenBank/DDBJ whole genome shotgun (WGS) entry which is preliminary data.</text>
</comment>
<evidence type="ECO:0000313" key="1">
    <source>
        <dbReference type="EMBL" id="KAF9479419.1"/>
    </source>
</evidence>
<protein>
    <submittedName>
        <fullName evidence="1">Uncharacterized protein</fullName>
    </submittedName>
</protein>
<sequence>IDQEGFRAAHPFFAFTGIIKRRSSHSHSVNVMAQFKPATRQAFHFHYAPFETPPILRRVAVNGDDMYDYVS</sequence>
<reference evidence="1" key="1">
    <citation type="submission" date="2020-11" db="EMBL/GenBank/DDBJ databases">
        <authorList>
            <consortium name="DOE Joint Genome Institute"/>
            <person name="Ahrendt S."/>
            <person name="Riley R."/>
            <person name="Andreopoulos W."/>
            <person name="Labutti K."/>
            <person name="Pangilinan J."/>
            <person name="Ruiz-Duenas F.J."/>
            <person name="Barrasa J.M."/>
            <person name="Sanchez-Garcia M."/>
            <person name="Camarero S."/>
            <person name="Miyauchi S."/>
            <person name="Serrano A."/>
            <person name="Linde D."/>
            <person name="Babiker R."/>
            <person name="Drula E."/>
            <person name="Ayuso-Fernandez I."/>
            <person name="Pacheco R."/>
            <person name="Padilla G."/>
            <person name="Ferreira P."/>
            <person name="Barriuso J."/>
            <person name="Kellner H."/>
            <person name="Castanera R."/>
            <person name="Alfaro M."/>
            <person name="Ramirez L."/>
            <person name="Pisabarro A.G."/>
            <person name="Kuo A."/>
            <person name="Tritt A."/>
            <person name="Lipzen A."/>
            <person name="He G."/>
            <person name="Yan M."/>
            <person name="Ng V."/>
            <person name="Cullen D."/>
            <person name="Martin F."/>
            <person name="Rosso M.-N."/>
            <person name="Henrissat B."/>
            <person name="Hibbett D."/>
            <person name="Martinez A.T."/>
            <person name="Grigoriev I.V."/>
        </authorList>
    </citation>
    <scope>NUCLEOTIDE SEQUENCE</scope>
    <source>
        <strain evidence="1">CIRM-BRFM 674</strain>
    </source>
</reference>
<dbReference type="OrthoDB" id="3269398at2759"/>
<accession>A0A9P5Z1I0</accession>
<gene>
    <name evidence="1" type="ORF">BDN70DRAFT_763774</name>
</gene>